<dbReference type="EMBL" id="SJJZ01000002">
    <property type="protein sequence ID" value="TCC07176.1"/>
    <property type="molecule type" value="Genomic_DNA"/>
</dbReference>
<name>A0A4V2LZ90_9ACTN</name>
<dbReference type="OrthoDB" id="8451629at2"/>
<dbReference type="Proteomes" id="UP000292346">
    <property type="component" value="Unassembled WGS sequence"/>
</dbReference>
<organism evidence="2 3">
    <name type="scientific">Kribbella soli</name>
    <dbReference type="NCBI Taxonomy" id="1124743"/>
    <lineage>
        <taxon>Bacteria</taxon>
        <taxon>Bacillati</taxon>
        <taxon>Actinomycetota</taxon>
        <taxon>Actinomycetes</taxon>
        <taxon>Propionibacteriales</taxon>
        <taxon>Kribbellaceae</taxon>
        <taxon>Kribbella</taxon>
    </lineage>
</organism>
<evidence type="ECO:0000259" key="1">
    <source>
        <dbReference type="Pfam" id="PF10006"/>
    </source>
</evidence>
<feature type="domain" description="DUF2249" evidence="1">
    <location>
        <begin position="167"/>
        <end position="236"/>
    </location>
</feature>
<reference evidence="2 3" key="1">
    <citation type="submission" date="2019-02" db="EMBL/GenBank/DDBJ databases">
        <title>Kribbella capetownensis sp. nov. and Kribbella speibonae sp. nov., isolated from soil.</title>
        <authorList>
            <person name="Curtis S.M."/>
            <person name="Norton I."/>
            <person name="Everest G.J."/>
            <person name="Meyers P.R."/>
        </authorList>
    </citation>
    <scope>NUCLEOTIDE SEQUENCE [LARGE SCALE GENOMIC DNA]</scope>
    <source>
        <strain evidence="2 3">KCTC 29219</strain>
    </source>
</reference>
<dbReference type="AlphaFoldDB" id="A0A4V2LZ90"/>
<proteinExistence type="predicted"/>
<gene>
    <name evidence="2" type="ORF">E0H45_14245</name>
</gene>
<dbReference type="Pfam" id="PF10006">
    <property type="entry name" value="DUF2249"/>
    <property type="match status" value="1"/>
</dbReference>
<keyword evidence="3" id="KW-1185">Reference proteome</keyword>
<sequence length="241" mass="26116">MPAAEIFIQATETDPDVIARGAVQEAHERLMSGLAELTTAQPVTQGAEPWSAELVDFCLHEVRRYLVTADRNLYAPASEDDETRLLVEALRVGAAALNAQIDEIAAAGPVDVARLGMMITAALDAQLQIEESVLLPALAGLPGVDPSSLAADLRAYLAGEQVEQPTVIDVRRIARGGRHPRVFARYARLAPGEAFILVNSHDPKPLRREFEAIHAGAFSWDYLRAGPDEWHVRIGRVASDA</sequence>
<dbReference type="RefSeq" id="WP_131337823.1">
    <property type="nucleotide sequence ID" value="NZ_SJJZ01000002.1"/>
</dbReference>
<evidence type="ECO:0000313" key="3">
    <source>
        <dbReference type="Proteomes" id="UP000292346"/>
    </source>
</evidence>
<comment type="caution">
    <text evidence="2">The sequence shown here is derived from an EMBL/GenBank/DDBJ whole genome shotgun (WGS) entry which is preliminary data.</text>
</comment>
<evidence type="ECO:0000313" key="2">
    <source>
        <dbReference type="EMBL" id="TCC07176.1"/>
    </source>
</evidence>
<dbReference type="InterPro" id="IPR018720">
    <property type="entry name" value="DUF2249"/>
</dbReference>
<accession>A0A4V2LZ90</accession>
<protein>
    <submittedName>
        <fullName evidence="2">DUF2249 domain-containing protein</fullName>
    </submittedName>
</protein>